<dbReference type="AlphaFoldDB" id="A0A0G4HW60"/>
<evidence type="ECO:0000256" key="1">
    <source>
        <dbReference type="SAM" id="MobiDB-lite"/>
    </source>
</evidence>
<name>A0A0G4HW60_9ALVE</name>
<dbReference type="PANTHER" id="PTHR23430">
    <property type="entry name" value="HISTONE H2A"/>
    <property type="match status" value="1"/>
</dbReference>
<dbReference type="InterPro" id="IPR009072">
    <property type="entry name" value="Histone-fold"/>
</dbReference>
<organism evidence="2">
    <name type="scientific">Chromera velia CCMP2878</name>
    <dbReference type="NCBI Taxonomy" id="1169474"/>
    <lineage>
        <taxon>Eukaryota</taxon>
        <taxon>Sar</taxon>
        <taxon>Alveolata</taxon>
        <taxon>Colpodellida</taxon>
        <taxon>Chromeraceae</taxon>
        <taxon>Chromera</taxon>
    </lineage>
</organism>
<dbReference type="GO" id="GO:0046982">
    <property type="term" value="F:protein heterodimerization activity"/>
    <property type="evidence" value="ECO:0007669"/>
    <property type="project" value="InterPro"/>
</dbReference>
<evidence type="ECO:0000313" key="2">
    <source>
        <dbReference type="EMBL" id="CEM48700.1"/>
    </source>
</evidence>
<feature type="compositionally biased region" description="Basic and acidic residues" evidence="1">
    <location>
        <begin position="117"/>
        <end position="134"/>
    </location>
</feature>
<feature type="compositionally biased region" description="Polar residues" evidence="1">
    <location>
        <begin position="178"/>
        <end position="189"/>
    </location>
</feature>
<feature type="region of interest" description="Disordered" evidence="1">
    <location>
        <begin position="154"/>
        <end position="189"/>
    </location>
</feature>
<feature type="compositionally biased region" description="Acidic residues" evidence="1">
    <location>
        <begin position="154"/>
        <end position="175"/>
    </location>
</feature>
<dbReference type="EMBL" id="CDMZ01004117">
    <property type="protein sequence ID" value="CEM48700.1"/>
    <property type="molecule type" value="Genomic_DNA"/>
</dbReference>
<evidence type="ECO:0008006" key="3">
    <source>
        <dbReference type="Google" id="ProtNLM"/>
    </source>
</evidence>
<protein>
    <recommendedName>
        <fullName evidence="3">Histone H2A/H2B/H3 domain-containing protein</fullName>
    </recommendedName>
</protein>
<dbReference type="VEuPathDB" id="CryptoDB:Cvel_32521"/>
<feature type="region of interest" description="Disordered" evidence="1">
    <location>
        <begin position="103"/>
        <end position="134"/>
    </location>
</feature>
<dbReference type="SMART" id="SM00414">
    <property type="entry name" value="H2A"/>
    <property type="match status" value="1"/>
</dbReference>
<feature type="compositionally biased region" description="Acidic residues" evidence="1">
    <location>
        <begin position="103"/>
        <end position="116"/>
    </location>
</feature>
<dbReference type="GO" id="GO:0030527">
    <property type="term" value="F:structural constituent of chromatin"/>
    <property type="evidence" value="ECO:0007669"/>
    <property type="project" value="InterPro"/>
</dbReference>
<reference evidence="2" key="1">
    <citation type="submission" date="2014-11" db="EMBL/GenBank/DDBJ databases">
        <authorList>
            <person name="Otto D Thomas"/>
            <person name="Naeem Raeece"/>
        </authorList>
    </citation>
    <scope>NUCLEOTIDE SEQUENCE</scope>
</reference>
<accession>A0A0G4HW60</accession>
<sequence>MLSREQIERVLALLDLALEEGWCRKDEADASRLWDMLAKKLNGIDREAGLQKEGGLSGAQLQGFFFDWEGEDVDVSYTVAYARAERFDGALLNVDLDLSPFAEEDFEEEEMEEGTEDNERREGPDEKERLEAASEKCRLEFPVATVAAMLDEVMEGEEEEEEMEEAGGDVEDEGAGESSDQQPRGPTTVSAMDTLTDQMKGVAVSGGEMETEGVNEVSDGAAVYMTSVLEYVAAEVLELSGNYCRDSKRPSIYSSDFLRAVKEDEALRKLFPDIDTLVVPTVPSVLSESLSSSPPAFRVDAYWRSHGKCPGGNLDCITLRYSFVFSANGEGGGSCRVLLDYHQNWDGTHYIGGGRLERVEFLAVSEDVGRRLQTALRDVILGGFVRDGMSTWHILDSTALDDNSYETEWSSVEVLVFAPPSPSSSSSSSEGEGWLSPECPFMSLKGARVLGPQYRPTPQYTPSLIVPIAPPQAAVVNLLTSCVGVGRPQEFSDGACQAAVDRRGLSSFKLPLGLPPVSPEYFRF</sequence>
<dbReference type="InterPro" id="IPR002119">
    <property type="entry name" value="Histone_H2A"/>
</dbReference>
<gene>
    <name evidence="2" type="ORF">Cvel_32521</name>
</gene>
<dbReference type="GO" id="GO:0003677">
    <property type="term" value="F:DNA binding"/>
    <property type="evidence" value="ECO:0007669"/>
    <property type="project" value="InterPro"/>
</dbReference>
<proteinExistence type="predicted"/>
<dbReference type="SUPFAM" id="SSF47113">
    <property type="entry name" value="Histone-fold"/>
    <property type="match status" value="1"/>
</dbReference>
<dbReference type="Gene3D" id="1.10.20.10">
    <property type="entry name" value="Histone, subunit A"/>
    <property type="match status" value="1"/>
</dbReference>
<dbReference type="GO" id="GO:0000786">
    <property type="term" value="C:nucleosome"/>
    <property type="evidence" value="ECO:0007669"/>
    <property type="project" value="InterPro"/>
</dbReference>